<dbReference type="InterPro" id="IPR029058">
    <property type="entry name" value="AB_hydrolase_fold"/>
</dbReference>
<dbReference type="SUPFAM" id="SSF53474">
    <property type="entry name" value="alpha/beta-Hydrolases"/>
    <property type="match status" value="1"/>
</dbReference>
<dbReference type="EMBL" id="UINC01001892">
    <property type="protein sequence ID" value="SUZ90410.1"/>
    <property type="molecule type" value="Genomic_DNA"/>
</dbReference>
<name>A0A381RFD2_9ZZZZ</name>
<gene>
    <name evidence="2" type="ORF">METZ01_LOCUS43264</name>
</gene>
<feature type="domain" description="Dienelactone hydrolase" evidence="1">
    <location>
        <begin position="29"/>
        <end position="146"/>
    </location>
</feature>
<evidence type="ECO:0000259" key="1">
    <source>
        <dbReference type="Pfam" id="PF01738"/>
    </source>
</evidence>
<dbReference type="Pfam" id="PF01738">
    <property type="entry name" value="DLH"/>
    <property type="match status" value="1"/>
</dbReference>
<organism evidence="2">
    <name type="scientific">marine metagenome</name>
    <dbReference type="NCBI Taxonomy" id="408172"/>
    <lineage>
        <taxon>unclassified sequences</taxon>
        <taxon>metagenomes</taxon>
        <taxon>ecological metagenomes</taxon>
    </lineage>
</organism>
<reference evidence="2" key="1">
    <citation type="submission" date="2018-05" db="EMBL/GenBank/DDBJ databases">
        <authorList>
            <person name="Lanie J.A."/>
            <person name="Ng W.-L."/>
            <person name="Kazmierczak K.M."/>
            <person name="Andrzejewski T.M."/>
            <person name="Davidsen T.M."/>
            <person name="Wayne K.J."/>
            <person name="Tettelin H."/>
            <person name="Glass J.I."/>
            <person name="Rusch D."/>
            <person name="Podicherti R."/>
            <person name="Tsui H.-C.T."/>
            <person name="Winkler M.E."/>
        </authorList>
    </citation>
    <scope>NUCLEOTIDE SEQUENCE</scope>
</reference>
<dbReference type="AlphaFoldDB" id="A0A381RFD2"/>
<evidence type="ECO:0000313" key="2">
    <source>
        <dbReference type="EMBL" id="SUZ90410.1"/>
    </source>
</evidence>
<dbReference type="InterPro" id="IPR002925">
    <property type="entry name" value="Dienelactn_hydro"/>
</dbReference>
<dbReference type="GO" id="GO:0016787">
    <property type="term" value="F:hydrolase activity"/>
    <property type="evidence" value="ECO:0007669"/>
    <property type="project" value="InterPro"/>
</dbReference>
<proteinExistence type="predicted"/>
<dbReference type="Gene3D" id="3.40.50.1820">
    <property type="entry name" value="alpha/beta hydrolase"/>
    <property type="match status" value="1"/>
</dbReference>
<sequence length="263" mass="27997">MGVDALAGYEIGAFEHGGTSRTVLRTGFGPAVIVMAEMPGITPRVADFGRHVAAIGCTAVLPSLFGTPGRRPTPGYLMRSLAGGCVSREFTALMRRRTSPVTDWLRALGAFEHGRCGGPGIGAVGMCFTGGFALGMMLDDRMLAPVLSQPSLPLPLTARHRRSVGISDRDLDVVKERVADGVCVLGLRFSEDSMAPAERFERLGEELGDGFIGVELDSSPGNAHRISKRAHSVLTEELVDEPGHPTLDALDRVLAHLGERLLN</sequence>
<accession>A0A381RFD2</accession>
<protein>
    <recommendedName>
        <fullName evidence="1">Dienelactone hydrolase domain-containing protein</fullName>
    </recommendedName>
</protein>